<gene>
    <name evidence="3" type="ORF">BST13_14835</name>
</gene>
<evidence type="ECO:0008006" key="5">
    <source>
        <dbReference type="Google" id="ProtNLM"/>
    </source>
</evidence>
<evidence type="ECO:0000256" key="2">
    <source>
        <dbReference type="SAM" id="SignalP"/>
    </source>
</evidence>
<sequence>MNIKRLTCASAATVAVGAATLALGAPVASAQPGPPPCNFGNCQGPGGPGPGGPGPGGPGPGGQDHRGPDNGPGDPGRWQGDPGGPDRGPGNWPGGPDRGPGGPGGWPGGDDHGGDHRWDPPPPPPPGLGWRGIDQGRWDHQPFNYNGNWVTPVFDPGYNAWGFWLFGIWIPL</sequence>
<name>A0A1X0AYB3_9MYCO</name>
<feature type="compositionally biased region" description="Low complexity" evidence="1">
    <location>
        <begin position="69"/>
        <end position="80"/>
    </location>
</feature>
<reference evidence="3 4" key="1">
    <citation type="submission" date="2017-02" db="EMBL/GenBank/DDBJ databases">
        <title>The new phylogeny of genus Mycobacterium.</title>
        <authorList>
            <person name="Tortoli E."/>
            <person name="Trovato A."/>
            <person name="Cirillo D.M."/>
        </authorList>
    </citation>
    <scope>NUCLEOTIDE SEQUENCE [LARGE SCALE GENOMIC DNA]</scope>
    <source>
        <strain evidence="3 4">RW6</strain>
    </source>
</reference>
<organism evidence="3 4">
    <name type="scientific">Mycobacterium aquaticum</name>
    <dbReference type="NCBI Taxonomy" id="1927124"/>
    <lineage>
        <taxon>Bacteria</taxon>
        <taxon>Bacillati</taxon>
        <taxon>Actinomycetota</taxon>
        <taxon>Actinomycetes</taxon>
        <taxon>Mycobacteriales</taxon>
        <taxon>Mycobacteriaceae</taxon>
        <taxon>Mycobacterium</taxon>
    </lineage>
</organism>
<feature type="chain" id="PRO_5013004270" description="Chitin-binding protein" evidence="2">
    <location>
        <begin position="31"/>
        <end position="172"/>
    </location>
</feature>
<keyword evidence="2" id="KW-0732">Signal</keyword>
<dbReference type="STRING" id="1927124.BST13_14835"/>
<feature type="region of interest" description="Disordered" evidence="1">
    <location>
        <begin position="38"/>
        <end position="135"/>
    </location>
</feature>
<proteinExistence type="predicted"/>
<evidence type="ECO:0000256" key="1">
    <source>
        <dbReference type="SAM" id="MobiDB-lite"/>
    </source>
</evidence>
<protein>
    <recommendedName>
        <fullName evidence="5">Chitin-binding protein</fullName>
    </recommendedName>
</protein>
<evidence type="ECO:0000313" key="4">
    <source>
        <dbReference type="Proteomes" id="UP000192448"/>
    </source>
</evidence>
<accession>A0A1X0AYB3</accession>
<feature type="signal peptide" evidence="2">
    <location>
        <begin position="1"/>
        <end position="30"/>
    </location>
</feature>
<dbReference type="Proteomes" id="UP000192448">
    <property type="component" value="Unassembled WGS sequence"/>
</dbReference>
<dbReference type="EMBL" id="MVHF01000013">
    <property type="protein sequence ID" value="ORA34979.1"/>
    <property type="molecule type" value="Genomic_DNA"/>
</dbReference>
<dbReference type="AlphaFoldDB" id="A0A1X0AYB3"/>
<feature type="compositionally biased region" description="Basic and acidic residues" evidence="1">
    <location>
        <begin position="109"/>
        <end position="119"/>
    </location>
</feature>
<dbReference type="OrthoDB" id="4578563at2"/>
<feature type="compositionally biased region" description="Pro residues" evidence="1">
    <location>
        <begin position="47"/>
        <end position="58"/>
    </location>
</feature>
<feature type="compositionally biased region" description="Gly residues" evidence="1">
    <location>
        <begin position="81"/>
        <end position="108"/>
    </location>
</feature>
<comment type="caution">
    <text evidence="3">The sequence shown here is derived from an EMBL/GenBank/DDBJ whole genome shotgun (WGS) entry which is preliminary data.</text>
</comment>
<evidence type="ECO:0000313" key="3">
    <source>
        <dbReference type="EMBL" id="ORA34979.1"/>
    </source>
</evidence>
<keyword evidence="4" id="KW-1185">Reference proteome</keyword>
<dbReference type="RefSeq" id="WP_083164795.1">
    <property type="nucleotide sequence ID" value="NZ_MVHF01000013.1"/>
</dbReference>